<dbReference type="SUPFAM" id="SSF56655">
    <property type="entry name" value="Carbohydrate phosphatase"/>
    <property type="match status" value="1"/>
</dbReference>
<evidence type="ECO:0000256" key="5">
    <source>
        <dbReference type="ARBA" id="ARBA00022723"/>
    </source>
</evidence>
<keyword evidence="4 9" id="KW-0997">Cell inner membrane</keyword>
<comment type="similarity">
    <text evidence="2 9">Belongs to the inositol monophosphatase superfamily. CysQ family.</text>
</comment>
<evidence type="ECO:0000256" key="7">
    <source>
        <dbReference type="ARBA" id="ARBA00022842"/>
    </source>
</evidence>
<comment type="caution">
    <text evidence="11">The sequence shown here is derived from an EMBL/GenBank/DDBJ whole genome shotgun (WGS) entry which is preliminary data.</text>
</comment>
<dbReference type="InParanoid" id="A0A423PQN7"/>
<evidence type="ECO:0000313" key="12">
    <source>
        <dbReference type="Proteomes" id="UP000285310"/>
    </source>
</evidence>
<evidence type="ECO:0000256" key="2">
    <source>
        <dbReference type="ARBA" id="ARBA00005289"/>
    </source>
</evidence>
<dbReference type="HAMAP" id="MF_02095">
    <property type="entry name" value="CysQ"/>
    <property type="match status" value="1"/>
</dbReference>
<keyword evidence="5 9" id="KW-0479">Metal-binding</keyword>
<evidence type="ECO:0000256" key="9">
    <source>
        <dbReference type="HAMAP-Rule" id="MF_02095"/>
    </source>
</evidence>
<feature type="binding site" evidence="10">
    <location>
        <position position="90"/>
    </location>
    <ligand>
        <name>Mg(2+)</name>
        <dbReference type="ChEBI" id="CHEBI:18420"/>
        <label>2</label>
    </ligand>
</feature>
<dbReference type="EC" id="3.1.3.7" evidence="9"/>
<dbReference type="GO" id="GO:0050427">
    <property type="term" value="P:3'-phosphoadenosine 5'-phosphosulfate metabolic process"/>
    <property type="evidence" value="ECO:0007669"/>
    <property type="project" value="TreeGrafter"/>
</dbReference>
<sequence length="267" mass="29315">MDITRELLDTICEIAVEAGQATLPIYHSDFDVQTKDDDSPLTQADLAAHRVISDRLGAAFADTPQLSEEAADIDYDTRAEWREYWLIDPLDGTREFVKKNDQFTINIALVCDGRPVLGVVYAPALDTLWCGADGLGAFKREASDSVLASITCATAAPDKPRVLVSRSHRGEAIDQLLSRMPDYEPVSMGSSLKFCVIAEGEADFYPRLGPTSEWDTAAGHAVLDAAGGQVVDTRGRPLRYNETDSLLNDWFLAFGDATHDWQAYVPK</sequence>
<feature type="binding site" evidence="9">
    <location>
        <position position="88"/>
    </location>
    <ligand>
        <name>Mg(2+)</name>
        <dbReference type="ChEBI" id="CHEBI:18420"/>
        <label>2</label>
    </ligand>
</feature>
<dbReference type="FunFam" id="3.40.190.80:FF:000005">
    <property type="entry name" value="3'(2'),5'-bisphosphate nucleotidase CysQ"/>
    <property type="match status" value="1"/>
</dbReference>
<dbReference type="Pfam" id="PF00459">
    <property type="entry name" value="Inositol_P"/>
    <property type="match status" value="1"/>
</dbReference>
<dbReference type="CDD" id="cd01638">
    <property type="entry name" value="CysQ"/>
    <property type="match status" value="1"/>
</dbReference>
<dbReference type="GO" id="GO:0046854">
    <property type="term" value="P:phosphatidylinositol phosphate biosynthetic process"/>
    <property type="evidence" value="ECO:0007669"/>
    <property type="project" value="InterPro"/>
</dbReference>
<keyword evidence="7 9" id="KW-0460">Magnesium</keyword>
<dbReference type="EMBL" id="AYKG01000024">
    <property type="protein sequence ID" value="ROO27919.1"/>
    <property type="molecule type" value="Genomic_DNA"/>
</dbReference>
<dbReference type="InterPro" id="IPR020583">
    <property type="entry name" value="Inositol_monoP_metal-BS"/>
</dbReference>
<dbReference type="GO" id="GO:0008441">
    <property type="term" value="F:3'(2'),5'-bisphosphate nucleotidase activity"/>
    <property type="evidence" value="ECO:0007669"/>
    <property type="project" value="UniProtKB-UniRule"/>
</dbReference>
<dbReference type="PRINTS" id="PR00377">
    <property type="entry name" value="IMPHPHTASES"/>
</dbReference>
<dbReference type="GO" id="GO:0000287">
    <property type="term" value="F:magnesium ion binding"/>
    <property type="evidence" value="ECO:0007669"/>
    <property type="project" value="UniProtKB-UniRule"/>
</dbReference>
<comment type="function">
    <text evidence="9">Converts adenosine-3',5'-bisphosphate (PAP) to AMP.</text>
</comment>
<keyword evidence="3 9" id="KW-1003">Cell membrane</keyword>
<dbReference type="PROSITE" id="PS00629">
    <property type="entry name" value="IMP_1"/>
    <property type="match status" value="1"/>
</dbReference>
<evidence type="ECO:0000256" key="8">
    <source>
        <dbReference type="ARBA" id="ARBA00023136"/>
    </source>
</evidence>
<dbReference type="GO" id="GO:0005886">
    <property type="term" value="C:plasma membrane"/>
    <property type="evidence" value="ECO:0007669"/>
    <property type="project" value="UniProtKB-SubCell"/>
</dbReference>
<dbReference type="Proteomes" id="UP000285310">
    <property type="component" value="Unassembled WGS sequence"/>
</dbReference>
<dbReference type="InterPro" id="IPR050725">
    <property type="entry name" value="CysQ/Inositol_MonoPase"/>
</dbReference>
<evidence type="ECO:0000256" key="1">
    <source>
        <dbReference type="ARBA" id="ARBA00001625"/>
    </source>
</evidence>
<protein>
    <recommendedName>
        <fullName evidence="9">3'(2'),5'-bisphosphate nucleotidase CysQ</fullName>
        <ecNumber evidence="9">3.1.3.7</ecNumber>
    </recommendedName>
    <alternativeName>
        <fullName evidence="9">3'(2'),5-bisphosphonucleoside 3'(2')-phosphohydrolase</fullName>
    </alternativeName>
    <alternativeName>
        <fullName evidence="9">3'-phosphoadenosine 5'-phosphate phosphatase</fullName>
        <shortName evidence="9">PAP phosphatase</shortName>
    </alternativeName>
</protein>
<proteinExistence type="inferred from homology"/>
<dbReference type="GO" id="GO:0000103">
    <property type="term" value="P:sulfate assimilation"/>
    <property type="evidence" value="ECO:0007669"/>
    <property type="project" value="TreeGrafter"/>
</dbReference>
<dbReference type="InterPro" id="IPR000760">
    <property type="entry name" value="Inositol_monophosphatase-like"/>
</dbReference>
<evidence type="ECO:0000256" key="3">
    <source>
        <dbReference type="ARBA" id="ARBA00022475"/>
    </source>
</evidence>
<evidence type="ECO:0000256" key="6">
    <source>
        <dbReference type="ARBA" id="ARBA00022801"/>
    </source>
</evidence>
<evidence type="ECO:0000256" key="4">
    <source>
        <dbReference type="ARBA" id="ARBA00022519"/>
    </source>
</evidence>
<dbReference type="PROSITE" id="PS00630">
    <property type="entry name" value="IMP_2"/>
    <property type="match status" value="1"/>
</dbReference>
<dbReference type="NCBIfam" id="TIGR01331">
    <property type="entry name" value="bisphos_cysQ"/>
    <property type="match status" value="1"/>
</dbReference>
<evidence type="ECO:0000313" key="11">
    <source>
        <dbReference type="EMBL" id="ROO27919.1"/>
    </source>
</evidence>
<feature type="binding site" evidence="9">
    <location>
        <position position="88"/>
    </location>
    <ligand>
        <name>Mg(2+)</name>
        <dbReference type="ChEBI" id="CHEBI:18420"/>
        <label>1</label>
    </ligand>
</feature>
<feature type="binding site" evidence="9">
    <location>
        <position position="91"/>
    </location>
    <ligand>
        <name>Mg(2+)</name>
        <dbReference type="ChEBI" id="CHEBI:18420"/>
        <label>2</label>
    </ligand>
</feature>
<gene>
    <name evidence="9" type="primary">cysQ</name>
    <name evidence="11" type="ORF">SAJA_08875</name>
</gene>
<keyword evidence="12" id="KW-1185">Reference proteome</keyword>
<organism evidence="11 12">
    <name type="scientific">Salinisphaera japonica YTM-1</name>
    <dbReference type="NCBI Taxonomy" id="1209778"/>
    <lineage>
        <taxon>Bacteria</taxon>
        <taxon>Pseudomonadati</taxon>
        <taxon>Pseudomonadota</taxon>
        <taxon>Gammaproteobacteria</taxon>
        <taxon>Salinisphaerales</taxon>
        <taxon>Salinisphaeraceae</taxon>
        <taxon>Salinisphaera</taxon>
    </lineage>
</organism>
<dbReference type="PANTHER" id="PTHR43028:SF5">
    <property type="entry name" value="3'(2'),5'-BISPHOSPHATE NUCLEOTIDASE 1"/>
    <property type="match status" value="1"/>
</dbReference>
<comment type="catalytic activity">
    <reaction evidence="1 9">
        <text>adenosine 3',5'-bisphosphate + H2O = AMP + phosphate</text>
        <dbReference type="Rhea" id="RHEA:10040"/>
        <dbReference type="ChEBI" id="CHEBI:15377"/>
        <dbReference type="ChEBI" id="CHEBI:43474"/>
        <dbReference type="ChEBI" id="CHEBI:58343"/>
        <dbReference type="ChEBI" id="CHEBI:456215"/>
        <dbReference type="EC" id="3.1.3.7"/>
    </reaction>
</comment>
<dbReference type="InterPro" id="IPR020550">
    <property type="entry name" value="Inositol_monophosphatase_CS"/>
</dbReference>
<feature type="binding site" evidence="9">
    <location>
        <begin position="90"/>
        <end position="93"/>
    </location>
    <ligand>
        <name>substrate</name>
    </ligand>
</feature>
<feature type="binding site" evidence="9">
    <location>
        <position position="215"/>
    </location>
    <ligand>
        <name>substrate</name>
    </ligand>
</feature>
<feature type="binding site" evidence="9">
    <location>
        <position position="68"/>
    </location>
    <ligand>
        <name>substrate</name>
    </ligand>
</feature>
<feature type="binding site" evidence="9">
    <location>
        <position position="90"/>
    </location>
    <ligand>
        <name>Mg(2+)</name>
        <dbReference type="ChEBI" id="CHEBI:18420"/>
        <label>1</label>
    </ligand>
</feature>
<dbReference type="RefSeq" id="WP_123658280.1">
    <property type="nucleotide sequence ID" value="NZ_AYKG01000024.1"/>
</dbReference>
<name>A0A423PQN7_9GAMM</name>
<comment type="subcellular location">
    <subcellularLocation>
        <location evidence="9">Cell inner membrane</location>
        <topology evidence="9">Peripheral membrane protein</topology>
        <orientation evidence="9">Cytoplasmic side</orientation>
    </subcellularLocation>
</comment>
<dbReference type="FunCoup" id="A0A423PQN7">
    <property type="interactions" value="182"/>
</dbReference>
<dbReference type="InterPro" id="IPR006240">
    <property type="entry name" value="CysQ"/>
</dbReference>
<reference evidence="11 12" key="1">
    <citation type="submission" date="2013-10" db="EMBL/GenBank/DDBJ databases">
        <title>Salinisphaera japonica YTM-1 Genome Sequencing.</title>
        <authorList>
            <person name="Lai Q."/>
            <person name="Li C."/>
            <person name="Shao Z."/>
        </authorList>
    </citation>
    <scope>NUCLEOTIDE SEQUENCE [LARGE SCALE GENOMIC DNA]</scope>
    <source>
        <strain evidence="11 12">YTM-1</strain>
    </source>
</reference>
<feature type="binding site" evidence="10">
    <location>
        <position position="91"/>
    </location>
    <ligand>
        <name>Mg(2+)</name>
        <dbReference type="ChEBI" id="CHEBI:18420"/>
        <label>1</label>
        <note>catalytic</note>
    </ligand>
</feature>
<dbReference type="Gene3D" id="3.40.190.80">
    <property type="match status" value="1"/>
</dbReference>
<feature type="binding site" evidence="10">
    <location>
        <position position="68"/>
    </location>
    <ligand>
        <name>Mg(2+)</name>
        <dbReference type="ChEBI" id="CHEBI:18420"/>
        <label>1</label>
        <note>catalytic</note>
    </ligand>
</feature>
<accession>A0A423PQN7</accession>
<keyword evidence="6 9" id="KW-0378">Hydrolase</keyword>
<evidence type="ECO:0000256" key="10">
    <source>
        <dbReference type="PIRSR" id="PIRSR600760-2"/>
    </source>
</evidence>
<feature type="binding site" evidence="10">
    <location>
        <position position="215"/>
    </location>
    <ligand>
        <name>Mg(2+)</name>
        <dbReference type="ChEBI" id="CHEBI:18420"/>
        <label>1</label>
        <note>catalytic</note>
    </ligand>
</feature>
<feature type="binding site" evidence="10">
    <location>
        <position position="88"/>
    </location>
    <ligand>
        <name>Mg(2+)</name>
        <dbReference type="ChEBI" id="CHEBI:18420"/>
        <label>1</label>
        <note>catalytic</note>
    </ligand>
</feature>
<dbReference type="AlphaFoldDB" id="A0A423PQN7"/>
<feature type="binding site" evidence="9">
    <location>
        <position position="215"/>
    </location>
    <ligand>
        <name>Mg(2+)</name>
        <dbReference type="ChEBI" id="CHEBI:18420"/>
        <label>2</label>
    </ligand>
</feature>
<dbReference type="Gene3D" id="3.30.540.10">
    <property type="entry name" value="Fructose-1,6-Bisphosphatase, subunit A, domain 1"/>
    <property type="match status" value="1"/>
</dbReference>
<dbReference type="PANTHER" id="PTHR43028">
    <property type="entry name" value="3'(2'),5'-BISPHOSPHATE NUCLEOTIDASE 1"/>
    <property type="match status" value="1"/>
</dbReference>
<feature type="binding site" evidence="9">
    <location>
        <position position="68"/>
    </location>
    <ligand>
        <name>Mg(2+)</name>
        <dbReference type="ChEBI" id="CHEBI:18420"/>
        <label>1</label>
    </ligand>
</feature>
<dbReference type="OrthoDB" id="9785695at2"/>
<comment type="cofactor">
    <cofactor evidence="9 10">
        <name>Mg(2+)</name>
        <dbReference type="ChEBI" id="CHEBI:18420"/>
    </cofactor>
</comment>
<keyword evidence="8 9" id="KW-0472">Membrane</keyword>